<evidence type="ECO:0000256" key="6">
    <source>
        <dbReference type="ARBA" id="ARBA00023128"/>
    </source>
</evidence>
<evidence type="ECO:0000256" key="3">
    <source>
        <dbReference type="ARBA" id="ARBA00022741"/>
    </source>
</evidence>
<keyword evidence="3 8" id="KW-0547">Nucleotide-binding</keyword>
<dbReference type="SUPFAM" id="SSF69012">
    <property type="entry name" value="alpha-ketoacid dehydrogenase kinase, N-terminal domain"/>
    <property type="match status" value="1"/>
</dbReference>
<name>K1RCH3_MAGGI</name>
<dbReference type="Pfam" id="PF10436">
    <property type="entry name" value="BCDHK_Adom3"/>
    <property type="match status" value="1"/>
</dbReference>
<dbReference type="Gene3D" id="1.20.140.20">
    <property type="entry name" value="Alpha-ketoacid/pyruvate dehydrogenase kinase, N-terminal domain"/>
    <property type="match status" value="1"/>
</dbReference>
<gene>
    <name evidence="9" type="ORF">CGI_10016563</name>
</gene>
<dbReference type="InterPro" id="IPR003594">
    <property type="entry name" value="HATPase_dom"/>
</dbReference>
<evidence type="ECO:0000313" key="9">
    <source>
        <dbReference type="EMBL" id="EKC38925.1"/>
    </source>
</evidence>
<comment type="subcellular location">
    <subcellularLocation>
        <location evidence="8">Mitochondrion matrix</location>
    </subcellularLocation>
</comment>
<dbReference type="PROSITE" id="PS50109">
    <property type="entry name" value="HIS_KIN"/>
    <property type="match status" value="1"/>
</dbReference>
<dbReference type="Gene3D" id="3.30.565.10">
    <property type="entry name" value="Histidine kinase-like ATPase, C-terminal domain"/>
    <property type="match status" value="1"/>
</dbReference>
<dbReference type="CDD" id="cd16929">
    <property type="entry name" value="HATPase_PDK-like"/>
    <property type="match status" value="1"/>
</dbReference>
<keyword evidence="5 8" id="KW-0067">ATP-binding</keyword>
<keyword evidence="4 8" id="KW-0418">Kinase</keyword>
<dbReference type="InterPro" id="IPR005467">
    <property type="entry name" value="His_kinase_dom"/>
</dbReference>
<dbReference type="FunCoup" id="K1RCH3">
    <property type="interactions" value="888"/>
</dbReference>
<keyword evidence="2 8" id="KW-0808">Transferase</keyword>
<dbReference type="Pfam" id="PF02518">
    <property type="entry name" value="HATPase_c"/>
    <property type="match status" value="1"/>
</dbReference>
<dbReference type="InterPro" id="IPR018955">
    <property type="entry name" value="BCDHK/PDK_N"/>
</dbReference>
<keyword evidence="6 8" id="KW-0496">Mitochondrion</keyword>
<evidence type="ECO:0000256" key="5">
    <source>
        <dbReference type="ARBA" id="ARBA00022840"/>
    </source>
</evidence>
<dbReference type="InterPro" id="IPR036784">
    <property type="entry name" value="AK/P_DHK_N_sf"/>
</dbReference>
<evidence type="ECO:0000256" key="8">
    <source>
        <dbReference type="RuleBase" id="RU366032"/>
    </source>
</evidence>
<dbReference type="HOGENOM" id="CLU_023861_1_1_1"/>
<dbReference type="EMBL" id="JH817267">
    <property type="protein sequence ID" value="EKC38925.1"/>
    <property type="molecule type" value="Genomic_DNA"/>
</dbReference>
<dbReference type="EC" id="2.7.11.-" evidence="8"/>
<evidence type="ECO:0000256" key="7">
    <source>
        <dbReference type="ARBA" id="ARBA00048201"/>
    </source>
</evidence>
<dbReference type="GO" id="GO:0010906">
    <property type="term" value="P:regulation of glucose metabolic process"/>
    <property type="evidence" value="ECO:0007669"/>
    <property type="project" value="TreeGrafter"/>
</dbReference>
<dbReference type="SMART" id="SM00387">
    <property type="entry name" value="HATPase_c"/>
    <property type="match status" value="1"/>
</dbReference>
<accession>K1RCH3</accession>
<protein>
    <recommendedName>
        <fullName evidence="8">Protein-serine/threonine kinase</fullName>
        <ecNumber evidence="8">2.7.11.-</ecNumber>
    </recommendedName>
</protein>
<dbReference type="GO" id="GO:0004740">
    <property type="term" value="F:pyruvate dehydrogenase (acetyl-transferring) kinase activity"/>
    <property type="evidence" value="ECO:0007669"/>
    <property type="project" value="UniProtKB-EC"/>
</dbReference>
<dbReference type="GO" id="GO:0005759">
    <property type="term" value="C:mitochondrial matrix"/>
    <property type="evidence" value="ECO:0007669"/>
    <property type="project" value="UniProtKB-SubCell"/>
</dbReference>
<dbReference type="PANTHER" id="PTHR11947:SF3">
    <property type="entry name" value="[PYRUVATE DEHYDROGENASE (ACETYL-TRANSFERRING)] KINASE, MITOCHONDRIAL"/>
    <property type="match status" value="1"/>
</dbReference>
<comment type="catalytic activity">
    <reaction evidence="7">
        <text>L-seryl-[pyruvate dehydrogenase E1 alpha subunit] + ATP = O-phospho-L-seryl-[pyruvate dehydrogenase E1 alpha subunit] + ADP + H(+)</text>
        <dbReference type="Rhea" id="RHEA:23052"/>
        <dbReference type="Rhea" id="RHEA-COMP:13689"/>
        <dbReference type="Rhea" id="RHEA-COMP:13690"/>
        <dbReference type="ChEBI" id="CHEBI:15378"/>
        <dbReference type="ChEBI" id="CHEBI:29999"/>
        <dbReference type="ChEBI" id="CHEBI:30616"/>
        <dbReference type="ChEBI" id="CHEBI:83421"/>
        <dbReference type="ChEBI" id="CHEBI:456216"/>
        <dbReference type="EC" id="2.7.11.2"/>
    </reaction>
</comment>
<organism evidence="9">
    <name type="scientific">Magallana gigas</name>
    <name type="common">Pacific oyster</name>
    <name type="synonym">Crassostrea gigas</name>
    <dbReference type="NCBI Taxonomy" id="29159"/>
    <lineage>
        <taxon>Eukaryota</taxon>
        <taxon>Metazoa</taxon>
        <taxon>Spiralia</taxon>
        <taxon>Lophotrochozoa</taxon>
        <taxon>Mollusca</taxon>
        <taxon>Bivalvia</taxon>
        <taxon>Autobranchia</taxon>
        <taxon>Pteriomorphia</taxon>
        <taxon>Ostreida</taxon>
        <taxon>Ostreoidea</taxon>
        <taxon>Ostreidae</taxon>
        <taxon>Magallana</taxon>
    </lineage>
</organism>
<dbReference type="InParanoid" id="K1RCH3"/>
<dbReference type="SUPFAM" id="SSF55874">
    <property type="entry name" value="ATPase domain of HSP90 chaperone/DNA topoisomerase II/histidine kinase"/>
    <property type="match status" value="1"/>
</dbReference>
<dbReference type="GO" id="GO:0005524">
    <property type="term" value="F:ATP binding"/>
    <property type="evidence" value="ECO:0007669"/>
    <property type="project" value="UniProtKB-UniRule"/>
</dbReference>
<proteinExistence type="inferred from homology"/>
<sequence>MLRAGVFRKIFGGVRWMSHVGSSKPMYRPSPMSLSELLHFGQKKCERKSFQFLNDEIPIRLAHIMREFEDLPKELLTMKSVKLVRSWYDLSFKEVQAFQDKDPDDKKVLTDFSKTIQDILNRHSYVVETMAQGVIEMEDTYGMDDKISERIQYFLDRFYMNRISIRMLLTQHAALFGNISNHPRRIGHIDPNCDVIECVSNAFKAARHICEHYHMQAPDLDIVTAEGSKIVDFVYVPSHIEHILFEVFKNAMRAVVEFHRDKMELPKLKIIVAKGQQDLTIKLCDQGGGVPYKVQDKLFQYMYSTAPRPQYTGHDSPLVGYMDIDRFAHDNGPASLMAGYGYGLPLSRLYARYFQGDLVVSSMEGYGTDVYLYLKVNSSEANECLPIYNTTTSRMYEAEKVVSDWSSSTTWNQSIRTYCTAVKSKQPMITDKSIISIQ</sequence>
<reference evidence="9" key="1">
    <citation type="journal article" date="2012" name="Nature">
        <title>The oyster genome reveals stress adaptation and complexity of shell formation.</title>
        <authorList>
            <person name="Zhang G."/>
            <person name="Fang X."/>
            <person name="Guo X."/>
            <person name="Li L."/>
            <person name="Luo R."/>
            <person name="Xu F."/>
            <person name="Yang P."/>
            <person name="Zhang L."/>
            <person name="Wang X."/>
            <person name="Qi H."/>
            <person name="Xiong Z."/>
            <person name="Que H."/>
            <person name="Xie Y."/>
            <person name="Holland P.W."/>
            <person name="Paps J."/>
            <person name="Zhu Y."/>
            <person name="Wu F."/>
            <person name="Chen Y."/>
            <person name="Wang J."/>
            <person name="Peng C."/>
            <person name="Meng J."/>
            <person name="Yang L."/>
            <person name="Liu J."/>
            <person name="Wen B."/>
            <person name="Zhang N."/>
            <person name="Huang Z."/>
            <person name="Zhu Q."/>
            <person name="Feng Y."/>
            <person name="Mount A."/>
            <person name="Hedgecock D."/>
            <person name="Xu Z."/>
            <person name="Liu Y."/>
            <person name="Domazet-Loso T."/>
            <person name="Du Y."/>
            <person name="Sun X."/>
            <person name="Zhang S."/>
            <person name="Liu B."/>
            <person name="Cheng P."/>
            <person name="Jiang X."/>
            <person name="Li J."/>
            <person name="Fan D."/>
            <person name="Wang W."/>
            <person name="Fu W."/>
            <person name="Wang T."/>
            <person name="Wang B."/>
            <person name="Zhang J."/>
            <person name="Peng Z."/>
            <person name="Li Y."/>
            <person name="Li N."/>
            <person name="Wang J."/>
            <person name="Chen M."/>
            <person name="He Y."/>
            <person name="Tan F."/>
            <person name="Song X."/>
            <person name="Zheng Q."/>
            <person name="Huang R."/>
            <person name="Yang H."/>
            <person name="Du X."/>
            <person name="Chen L."/>
            <person name="Yang M."/>
            <person name="Gaffney P.M."/>
            <person name="Wang S."/>
            <person name="Luo L."/>
            <person name="She Z."/>
            <person name="Ming Y."/>
            <person name="Huang W."/>
            <person name="Zhang S."/>
            <person name="Huang B."/>
            <person name="Zhang Y."/>
            <person name="Qu T."/>
            <person name="Ni P."/>
            <person name="Miao G."/>
            <person name="Wang J."/>
            <person name="Wang Q."/>
            <person name="Steinberg C.E."/>
            <person name="Wang H."/>
            <person name="Li N."/>
            <person name="Qian L."/>
            <person name="Zhang G."/>
            <person name="Li Y."/>
            <person name="Yang H."/>
            <person name="Liu X."/>
            <person name="Wang J."/>
            <person name="Yin Y."/>
            <person name="Wang J."/>
        </authorList>
    </citation>
    <scope>NUCLEOTIDE SEQUENCE [LARGE SCALE GENOMIC DNA]</scope>
    <source>
        <strain evidence="9">05x7-T-G4-1.051#20</strain>
    </source>
</reference>
<dbReference type="AlphaFoldDB" id="K1RCH3"/>
<dbReference type="InterPro" id="IPR039028">
    <property type="entry name" value="BCKD/PDK"/>
</dbReference>
<comment type="similarity">
    <text evidence="1 8">Belongs to the PDK/BCKDK protein kinase family.</text>
</comment>
<dbReference type="InterPro" id="IPR036890">
    <property type="entry name" value="HATPase_C_sf"/>
</dbReference>
<keyword evidence="9" id="KW-0670">Pyruvate</keyword>
<evidence type="ECO:0000256" key="4">
    <source>
        <dbReference type="ARBA" id="ARBA00022777"/>
    </source>
</evidence>
<evidence type="ECO:0000256" key="1">
    <source>
        <dbReference type="ARBA" id="ARBA00006155"/>
    </source>
</evidence>
<dbReference type="PANTHER" id="PTHR11947">
    <property type="entry name" value="PYRUVATE DEHYDROGENASE KINASE"/>
    <property type="match status" value="1"/>
</dbReference>
<evidence type="ECO:0000256" key="2">
    <source>
        <dbReference type="ARBA" id="ARBA00022679"/>
    </source>
</evidence>